<reference evidence="6 7" key="1">
    <citation type="journal article" date="2016" name="ISME J.">
        <title>Chasing the elusive Euryarchaeota class WSA2: genomes reveal a uniquely fastidious methyl-reducing methanogen.</title>
        <authorList>
            <person name="Nobu M.K."/>
            <person name="Narihiro T."/>
            <person name="Kuroda K."/>
            <person name="Mei R."/>
            <person name="Liu W.T."/>
        </authorList>
    </citation>
    <scope>NUCLEOTIDE SEQUENCE [LARGE SCALE GENOMIC DNA]</scope>
    <source>
        <strain evidence="6">U1lsi0528_Bin055</strain>
    </source>
</reference>
<feature type="transmembrane region" description="Helical" evidence="5">
    <location>
        <begin position="124"/>
        <end position="145"/>
    </location>
</feature>
<gene>
    <name evidence="6" type="ORF">AMQ22_01843</name>
</gene>
<comment type="subcellular location">
    <subcellularLocation>
        <location evidence="1">Membrane</location>
        <topology evidence="1">Multi-pass membrane protein</topology>
    </subcellularLocation>
</comment>
<dbReference type="Gene3D" id="1.20.1530.20">
    <property type="match status" value="1"/>
</dbReference>
<sequence>MFGIPLIIIISSIVMGIYFPSYGKEISPIIPILQSILIFLSTIKVDFKIYKKYAELLKPFLLGFFTCYTFIPILFFLVGLFLLKIDIINFPLFVGIIITGVVPLAAGSTLVWSKELGGKVEITLLLIVTTILASPIITPTYIYLFLKDEISVNTERMFIEMALIIFIPVLISILVKNKLKKNLNSNISFLVMGIIIYIAVSKSVERLDLVKGYLFNSILLSLVFIIITLLFLALTSNILKLNNEEKESIFIPSFFKNISLAIIVVSFFEPEVVFFPVVYYIIEQLFSPLYYEIKNKNLLVNYLK</sequence>
<evidence type="ECO:0000256" key="3">
    <source>
        <dbReference type="ARBA" id="ARBA00022989"/>
    </source>
</evidence>
<evidence type="ECO:0000256" key="2">
    <source>
        <dbReference type="ARBA" id="ARBA00022692"/>
    </source>
</evidence>
<evidence type="ECO:0000256" key="4">
    <source>
        <dbReference type="ARBA" id="ARBA00023136"/>
    </source>
</evidence>
<dbReference type="InterPro" id="IPR038770">
    <property type="entry name" value="Na+/solute_symporter_sf"/>
</dbReference>
<keyword evidence="4 5" id="KW-0472">Membrane</keyword>
<evidence type="ECO:0000256" key="5">
    <source>
        <dbReference type="SAM" id="Phobius"/>
    </source>
</evidence>
<feature type="transmembrane region" description="Helical" evidence="5">
    <location>
        <begin position="29"/>
        <end position="47"/>
    </location>
</feature>
<keyword evidence="3 5" id="KW-1133">Transmembrane helix</keyword>
<evidence type="ECO:0000313" key="7">
    <source>
        <dbReference type="Proteomes" id="UP000075398"/>
    </source>
</evidence>
<evidence type="ECO:0000313" key="6">
    <source>
        <dbReference type="EMBL" id="KYC48819.1"/>
    </source>
</evidence>
<dbReference type="Pfam" id="PF01758">
    <property type="entry name" value="SBF"/>
    <property type="match status" value="1"/>
</dbReference>
<dbReference type="InterPro" id="IPR016833">
    <property type="entry name" value="Put_Na-Bile_cotransptr"/>
</dbReference>
<protein>
    <submittedName>
        <fullName evidence="6">Sodium Bile acid symporter family protein</fullName>
    </submittedName>
</protein>
<feature type="transmembrane region" description="Helical" evidence="5">
    <location>
        <begin position="157"/>
        <end position="175"/>
    </location>
</feature>
<accession>A0A150IUY7</accession>
<feature type="transmembrane region" description="Helical" evidence="5">
    <location>
        <begin position="59"/>
        <end position="82"/>
    </location>
</feature>
<dbReference type="PANTHER" id="PTHR18640:SF10">
    <property type="entry name" value="SODIUM_METABOLITE COTRANSPORTER BASS4, CHLOROPLASTIC-RELATED"/>
    <property type="match status" value="1"/>
</dbReference>
<feature type="transmembrane region" description="Helical" evidence="5">
    <location>
        <begin position="260"/>
        <end position="282"/>
    </location>
</feature>
<feature type="transmembrane region" description="Helical" evidence="5">
    <location>
        <begin position="182"/>
        <end position="200"/>
    </location>
</feature>
<feature type="transmembrane region" description="Helical" evidence="5">
    <location>
        <begin position="212"/>
        <end position="239"/>
    </location>
</feature>
<proteinExistence type="predicted"/>
<feature type="transmembrane region" description="Helical" evidence="5">
    <location>
        <begin position="88"/>
        <end position="112"/>
    </location>
</feature>
<dbReference type="PANTHER" id="PTHR18640">
    <property type="entry name" value="SOLUTE CARRIER FAMILY 10 MEMBER 7"/>
    <property type="match status" value="1"/>
</dbReference>
<dbReference type="InterPro" id="IPR002657">
    <property type="entry name" value="BilAc:Na_symport/Acr3"/>
</dbReference>
<feature type="transmembrane region" description="Helical" evidence="5">
    <location>
        <begin position="7"/>
        <end position="23"/>
    </location>
</feature>
<dbReference type="EMBL" id="LNGC01000125">
    <property type="protein sequence ID" value="KYC48819.1"/>
    <property type="molecule type" value="Genomic_DNA"/>
</dbReference>
<dbReference type="AlphaFoldDB" id="A0A150IUY7"/>
<comment type="caution">
    <text evidence="6">The sequence shown here is derived from an EMBL/GenBank/DDBJ whole genome shotgun (WGS) entry which is preliminary data.</text>
</comment>
<dbReference type="Proteomes" id="UP000075398">
    <property type="component" value="Unassembled WGS sequence"/>
</dbReference>
<organism evidence="6 7">
    <name type="scientific">Candidatus Methanofastidiosum methylothiophilum</name>
    <dbReference type="NCBI Taxonomy" id="1705564"/>
    <lineage>
        <taxon>Archaea</taxon>
        <taxon>Methanobacteriati</taxon>
        <taxon>Methanobacteriota</taxon>
        <taxon>Stenosarchaea group</taxon>
        <taxon>Candidatus Methanofastidiosia</taxon>
        <taxon>Candidatus Methanofastidiosales</taxon>
        <taxon>Candidatus Methanofastidiosaceae</taxon>
        <taxon>Candidatus Methanofastidiosum</taxon>
    </lineage>
</organism>
<keyword evidence="2 5" id="KW-0812">Transmembrane</keyword>
<name>A0A150IUY7_9EURY</name>
<dbReference type="GO" id="GO:0016020">
    <property type="term" value="C:membrane"/>
    <property type="evidence" value="ECO:0007669"/>
    <property type="project" value="UniProtKB-SubCell"/>
</dbReference>
<evidence type="ECO:0000256" key="1">
    <source>
        <dbReference type="ARBA" id="ARBA00004141"/>
    </source>
</evidence>